<evidence type="ECO:0000313" key="3">
    <source>
        <dbReference type="Proteomes" id="UP000658278"/>
    </source>
</evidence>
<dbReference type="AlphaFoldDB" id="A0A934RFY8"/>
<dbReference type="PROSITE" id="PS51257">
    <property type="entry name" value="PROKAR_LIPOPROTEIN"/>
    <property type="match status" value="1"/>
</dbReference>
<feature type="compositionally biased region" description="Polar residues" evidence="1">
    <location>
        <begin position="33"/>
        <end position="45"/>
    </location>
</feature>
<accession>A0A934RFY8</accession>
<evidence type="ECO:0000256" key="1">
    <source>
        <dbReference type="SAM" id="MobiDB-lite"/>
    </source>
</evidence>
<proteinExistence type="predicted"/>
<evidence type="ECO:0000313" key="2">
    <source>
        <dbReference type="EMBL" id="MBK1828461.1"/>
    </source>
</evidence>
<organism evidence="2 3">
    <name type="scientific">Haloferula rosea</name>
    <dbReference type="NCBI Taxonomy" id="490093"/>
    <lineage>
        <taxon>Bacteria</taxon>
        <taxon>Pseudomonadati</taxon>
        <taxon>Verrucomicrobiota</taxon>
        <taxon>Verrucomicrobiia</taxon>
        <taxon>Verrucomicrobiales</taxon>
        <taxon>Verrucomicrobiaceae</taxon>
        <taxon>Haloferula</taxon>
    </lineage>
</organism>
<name>A0A934RFY8_9BACT</name>
<feature type="region of interest" description="Disordered" evidence="1">
    <location>
        <begin position="21"/>
        <end position="45"/>
    </location>
</feature>
<keyword evidence="3" id="KW-1185">Reference proteome</keyword>
<dbReference type="EMBL" id="JAENII010000014">
    <property type="protein sequence ID" value="MBK1828461.1"/>
    <property type="molecule type" value="Genomic_DNA"/>
</dbReference>
<sequence length="166" mass="18038">MKPVHVLLVCVAVASCSEKQEPVTDESAPEVRQLSSRGSATDELNGTSLHSIGRLPAESRAEAFRMLLLEAADADLDLAMEAVETLESADEKLDLLYVFADDLVGRGEMVRLPSLFWVAAHPAVDEGLKTTVLADLRRELGLSWQPDLATMALKLEEHLIAEGAMQ</sequence>
<reference evidence="2" key="1">
    <citation type="submission" date="2021-01" db="EMBL/GenBank/DDBJ databases">
        <title>Modified the classification status of verrucomicrobia.</title>
        <authorList>
            <person name="Feng X."/>
        </authorList>
    </citation>
    <scope>NUCLEOTIDE SEQUENCE</scope>
    <source>
        <strain evidence="2">KCTC 22201</strain>
    </source>
</reference>
<comment type="caution">
    <text evidence="2">The sequence shown here is derived from an EMBL/GenBank/DDBJ whole genome shotgun (WGS) entry which is preliminary data.</text>
</comment>
<dbReference type="RefSeq" id="WP_200281947.1">
    <property type="nucleotide sequence ID" value="NZ_JAENII010000014.1"/>
</dbReference>
<dbReference type="Proteomes" id="UP000658278">
    <property type="component" value="Unassembled WGS sequence"/>
</dbReference>
<protein>
    <submittedName>
        <fullName evidence="2">Uncharacterized protein</fullName>
    </submittedName>
</protein>
<gene>
    <name evidence="2" type="ORF">JIN81_15620</name>
</gene>